<dbReference type="InterPro" id="IPR017937">
    <property type="entry name" value="Thioredoxin_CS"/>
</dbReference>
<keyword evidence="5" id="KW-1185">Reference proteome</keyword>
<comment type="caution">
    <text evidence="4">The sequence shown here is derived from an EMBL/GenBank/DDBJ whole genome shotgun (WGS) entry which is preliminary data.</text>
</comment>
<dbReference type="EMBL" id="JAKRYL010000007">
    <property type="protein sequence ID" value="MCL7747262.1"/>
    <property type="molecule type" value="Genomic_DNA"/>
</dbReference>
<feature type="transmembrane region" description="Helical" evidence="2">
    <location>
        <begin position="112"/>
        <end position="134"/>
    </location>
</feature>
<keyword evidence="2" id="KW-0472">Membrane</keyword>
<evidence type="ECO:0000313" key="5">
    <source>
        <dbReference type="Proteomes" id="UP001139150"/>
    </source>
</evidence>
<dbReference type="AlphaFoldDB" id="A0A9X2I3H9"/>
<dbReference type="GO" id="GO:0016209">
    <property type="term" value="F:antioxidant activity"/>
    <property type="evidence" value="ECO:0007669"/>
    <property type="project" value="InterPro"/>
</dbReference>
<feature type="domain" description="Thioredoxin" evidence="3">
    <location>
        <begin position="263"/>
        <end position="401"/>
    </location>
</feature>
<evidence type="ECO:0000256" key="2">
    <source>
        <dbReference type="SAM" id="Phobius"/>
    </source>
</evidence>
<protein>
    <submittedName>
        <fullName evidence="4">Redoxin domain-containing protein</fullName>
    </submittedName>
</protein>
<feature type="transmembrane region" description="Helical" evidence="2">
    <location>
        <begin position="169"/>
        <end position="188"/>
    </location>
</feature>
<dbReference type="Gene3D" id="3.40.30.10">
    <property type="entry name" value="Glutaredoxin"/>
    <property type="match status" value="1"/>
</dbReference>
<dbReference type="Pfam" id="PF00578">
    <property type="entry name" value="AhpC-TSA"/>
    <property type="match status" value="1"/>
</dbReference>
<dbReference type="PANTHER" id="PTHR42852:SF1">
    <property type="entry name" value="THIOREDOXIN-LIKE PROTEIN YNEN"/>
    <property type="match status" value="1"/>
</dbReference>
<dbReference type="RefSeq" id="WP_250096161.1">
    <property type="nucleotide sequence ID" value="NZ_JAKRYL010000007.1"/>
</dbReference>
<dbReference type="InterPro" id="IPR050553">
    <property type="entry name" value="Thioredoxin_ResA/DsbE_sf"/>
</dbReference>
<dbReference type="InterPro" id="IPR000866">
    <property type="entry name" value="AhpC/TSA"/>
</dbReference>
<evidence type="ECO:0000259" key="3">
    <source>
        <dbReference type="PROSITE" id="PS51352"/>
    </source>
</evidence>
<dbReference type="CDD" id="cd02966">
    <property type="entry name" value="TlpA_like_family"/>
    <property type="match status" value="1"/>
</dbReference>
<gene>
    <name evidence="4" type="ORF">MF646_09035</name>
</gene>
<dbReference type="InterPro" id="IPR013766">
    <property type="entry name" value="Thioredoxin_domain"/>
</dbReference>
<dbReference type="GO" id="GO:0016491">
    <property type="term" value="F:oxidoreductase activity"/>
    <property type="evidence" value="ECO:0007669"/>
    <property type="project" value="InterPro"/>
</dbReference>
<feature type="transmembrane region" description="Helical" evidence="2">
    <location>
        <begin position="15"/>
        <end position="34"/>
    </location>
</feature>
<dbReference type="SUPFAM" id="SSF52833">
    <property type="entry name" value="Thioredoxin-like"/>
    <property type="match status" value="1"/>
</dbReference>
<proteinExistence type="predicted"/>
<feature type="transmembrane region" description="Helical" evidence="2">
    <location>
        <begin position="75"/>
        <end position="100"/>
    </location>
</feature>
<name>A0A9X2I3H9_9BACI</name>
<organism evidence="4 5">
    <name type="scientific">Halalkalibacter alkaliphilus</name>
    <dbReference type="NCBI Taxonomy" id="2917993"/>
    <lineage>
        <taxon>Bacteria</taxon>
        <taxon>Bacillati</taxon>
        <taxon>Bacillota</taxon>
        <taxon>Bacilli</taxon>
        <taxon>Bacillales</taxon>
        <taxon>Bacillaceae</taxon>
        <taxon>Halalkalibacter</taxon>
    </lineage>
</organism>
<feature type="transmembrane region" description="Helical" evidence="2">
    <location>
        <begin position="140"/>
        <end position="157"/>
    </location>
</feature>
<dbReference type="Proteomes" id="UP001139150">
    <property type="component" value="Unassembled WGS sequence"/>
</dbReference>
<dbReference type="InterPro" id="IPR036249">
    <property type="entry name" value="Thioredoxin-like_sf"/>
</dbReference>
<dbReference type="PROSITE" id="PS51352">
    <property type="entry name" value="THIOREDOXIN_2"/>
    <property type="match status" value="1"/>
</dbReference>
<reference evidence="4" key="1">
    <citation type="submission" date="2022-02" db="EMBL/GenBank/DDBJ databases">
        <title>Halalkalibacter sp. nov. isolated from Lonar Lake, India.</title>
        <authorList>
            <person name="Joshi A."/>
            <person name="Thite S."/>
            <person name="Lodha T."/>
        </authorList>
    </citation>
    <scope>NUCLEOTIDE SEQUENCE</scope>
    <source>
        <strain evidence="4">MEB205</strain>
    </source>
</reference>
<keyword evidence="2" id="KW-0812">Transmembrane</keyword>
<feature type="transmembrane region" description="Helical" evidence="2">
    <location>
        <begin position="46"/>
        <end position="69"/>
    </location>
</feature>
<feature type="transmembrane region" description="Helical" evidence="2">
    <location>
        <begin position="194"/>
        <end position="210"/>
    </location>
</feature>
<keyword evidence="1" id="KW-1015">Disulfide bond</keyword>
<dbReference type="PROSITE" id="PS00194">
    <property type="entry name" value="THIOREDOXIN_1"/>
    <property type="match status" value="1"/>
</dbReference>
<accession>A0A9X2I3H9</accession>
<feature type="transmembrane region" description="Helical" evidence="2">
    <location>
        <begin position="230"/>
        <end position="248"/>
    </location>
</feature>
<sequence length="402" mass="45713">MDGIWTVGPLIIKQAWLVLAFLFVVGFLLSSQLVKDPKRPQVAKEVYWNSIVYFFLAYQLSSLFVYPMIAIVDPIAVLAMPSGTNEWLIAWGVIAIYVFWKTRKEHIRRDTVFLPILVTYLVLETIYFSFYPFRSDGNPVSFYQTIVNLILLFLFYFQQQKSVSAQLIVIRLAILYGLLNGMLSLILQVRMFDAAVPSWFYFLICFIGLVSSKKIRPSEGTINRNTKKGLFTLFLLIGINGWGSLGFLDEAMLKQGSKETLQIAVGQTAPEFVLHSLEGKEISLSDFKGQRVMINFWATWCPPCRAEMPDMEKFHTNYDVVLLAVNGTNTEGSRDHVKEFVSNLHLTFPVLLDEHGKIASLYQIGPMPTSLFIDKNGIITDIHIGAMNEEMMVRKLQATNDS</sequence>
<evidence type="ECO:0000256" key="1">
    <source>
        <dbReference type="ARBA" id="ARBA00023157"/>
    </source>
</evidence>
<keyword evidence="2" id="KW-1133">Transmembrane helix</keyword>
<evidence type="ECO:0000313" key="4">
    <source>
        <dbReference type="EMBL" id="MCL7747262.1"/>
    </source>
</evidence>
<dbReference type="PANTHER" id="PTHR42852">
    <property type="entry name" value="THIOL:DISULFIDE INTERCHANGE PROTEIN DSBE"/>
    <property type="match status" value="1"/>
</dbReference>